<name>A0AA39Q932_9AGAR</name>
<dbReference type="Proteomes" id="UP001175228">
    <property type="component" value="Unassembled WGS sequence"/>
</dbReference>
<reference evidence="1" key="1">
    <citation type="submission" date="2023-06" db="EMBL/GenBank/DDBJ databases">
        <authorList>
            <consortium name="Lawrence Berkeley National Laboratory"/>
            <person name="Ahrendt S."/>
            <person name="Sahu N."/>
            <person name="Indic B."/>
            <person name="Wong-Bajracharya J."/>
            <person name="Merenyi Z."/>
            <person name="Ke H.-M."/>
            <person name="Monk M."/>
            <person name="Kocsube S."/>
            <person name="Drula E."/>
            <person name="Lipzen A."/>
            <person name="Balint B."/>
            <person name="Henrissat B."/>
            <person name="Andreopoulos B."/>
            <person name="Martin F.M."/>
            <person name="Harder C.B."/>
            <person name="Rigling D."/>
            <person name="Ford K.L."/>
            <person name="Foster G.D."/>
            <person name="Pangilinan J."/>
            <person name="Papanicolaou A."/>
            <person name="Barry K."/>
            <person name="LaButti K."/>
            <person name="Viragh M."/>
            <person name="Koriabine M."/>
            <person name="Yan M."/>
            <person name="Riley R."/>
            <person name="Champramary S."/>
            <person name="Plett K.L."/>
            <person name="Tsai I.J."/>
            <person name="Slot J."/>
            <person name="Sipos G."/>
            <person name="Plett J."/>
            <person name="Nagy L.G."/>
            <person name="Grigoriev I.V."/>
        </authorList>
    </citation>
    <scope>NUCLEOTIDE SEQUENCE</scope>
    <source>
        <strain evidence="1">HWK02</strain>
    </source>
</reference>
<keyword evidence="2" id="KW-1185">Reference proteome</keyword>
<dbReference type="AlphaFoldDB" id="A0AA39Q932"/>
<proteinExistence type="predicted"/>
<evidence type="ECO:0000313" key="2">
    <source>
        <dbReference type="Proteomes" id="UP001175228"/>
    </source>
</evidence>
<gene>
    <name evidence="1" type="ORF">EDD18DRAFT_1384807</name>
</gene>
<evidence type="ECO:0000313" key="1">
    <source>
        <dbReference type="EMBL" id="KAK0497601.1"/>
    </source>
</evidence>
<dbReference type="EMBL" id="JAUEPU010000013">
    <property type="protein sequence ID" value="KAK0497601.1"/>
    <property type="molecule type" value="Genomic_DNA"/>
</dbReference>
<accession>A0AA39Q932</accession>
<protein>
    <submittedName>
        <fullName evidence="1">Uncharacterized protein</fullName>
    </submittedName>
</protein>
<sequence>MDQPRIRAKPILGIPLSTPTMVSRAPESNLVSGITWNLSCISFVPQPFGGLRFPTLKSLLMIYHASFDEVNDDFSLIEIDPIFDVVSSATSYLRHITFSAIPISGMDIISVLQVIPHLVSLVIHDLNPNDYELPEAPSHLLYPIDEDLLQQLTAPLSGLPFLSSLNSIELVWTQNLDEGTVMDMVESRRWCEAPLERPTLGKLERHINLAPTTHQRLRDLRKGGLAFSKE</sequence>
<comment type="caution">
    <text evidence="1">The sequence shown here is derived from an EMBL/GenBank/DDBJ whole genome shotgun (WGS) entry which is preliminary data.</text>
</comment>
<organism evidence="1 2">
    <name type="scientific">Armillaria luteobubalina</name>
    <dbReference type="NCBI Taxonomy" id="153913"/>
    <lineage>
        <taxon>Eukaryota</taxon>
        <taxon>Fungi</taxon>
        <taxon>Dikarya</taxon>
        <taxon>Basidiomycota</taxon>
        <taxon>Agaricomycotina</taxon>
        <taxon>Agaricomycetes</taxon>
        <taxon>Agaricomycetidae</taxon>
        <taxon>Agaricales</taxon>
        <taxon>Marasmiineae</taxon>
        <taxon>Physalacriaceae</taxon>
        <taxon>Armillaria</taxon>
    </lineage>
</organism>